<sequence>MKPTTAAKKLGVYLEATPKEFQEGDVTREELTALQTEAPEWLLELRRTGPHPKQVIAAKLGISIAGLARGGVEEALTTDQVAALLEEKPEWLEKERALQAEVRAENLRIKEKRASRRNQPRKARRG</sequence>
<reference evidence="1" key="1">
    <citation type="submission" date="2019-07" db="EMBL/GenBank/DDBJ databases">
        <title>Genomic Encyclopedia of Type Strains, Phase IV (KMG-IV): sequencing the most valuable type-strain genomes for metagenomic binning, comparative biology and taxonomic classification.</title>
        <authorList>
            <person name="Goeker M."/>
        </authorList>
    </citation>
    <scope>NUCLEOTIDE SEQUENCE</scope>
    <source>
        <strain evidence="1">DSM 44596</strain>
    </source>
</reference>
<gene>
    <name evidence="1" type="ORF">FNL38_107195</name>
</gene>
<accession>A0A652YL16</accession>
<name>A0A652YL16_NOCGL</name>
<comment type="caution">
    <text evidence="1">The sequence shown here is derived from an EMBL/GenBank/DDBJ whole genome shotgun (WGS) entry which is preliminary data.</text>
</comment>
<dbReference type="InterPro" id="IPR046039">
    <property type="entry name" value="DUF5997"/>
</dbReference>
<proteinExistence type="predicted"/>
<evidence type="ECO:0000313" key="1">
    <source>
        <dbReference type="EMBL" id="TYQ01773.1"/>
    </source>
</evidence>
<organism evidence="1">
    <name type="scientific">Nocardia globerula</name>
    <dbReference type="NCBI Taxonomy" id="1818"/>
    <lineage>
        <taxon>Bacteria</taxon>
        <taxon>Bacillati</taxon>
        <taxon>Actinomycetota</taxon>
        <taxon>Actinomycetes</taxon>
        <taxon>Mycobacteriales</taxon>
        <taxon>Nocardiaceae</taxon>
        <taxon>Nocardia</taxon>
    </lineage>
</organism>
<dbReference type="EMBL" id="VNIQ01000007">
    <property type="protein sequence ID" value="TYQ01773.1"/>
    <property type="molecule type" value="Genomic_DNA"/>
</dbReference>
<dbReference type="Pfam" id="PF19460">
    <property type="entry name" value="DUF5997"/>
    <property type="match status" value="1"/>
</dbReference>
<dbReference type="AlphaFoldDB" id="A0A652YL16"/>
<protein>
    <submittedName>
        <fullName evidence="1">Uncharacterized protein</fullName>
    </submittedName>
</protein>